<evidence type="ECO:0000256" key="2">
    <source>
        <dbReference type="ARBA" id="ARBA00022679"/>
    </source>
</evidence>
<name>A0A224X967_9LACT</name>
<evidence type="ECO:0000259" key="8">
    <source>
        <dbReference type="Pfam" id="PF00294"/>
    </source>
</evidence>
<dbReference type="EC" id="2.7.1.144" evidence="7"/>
<dbReference type="PROSITE" id="PS00584">
    <property type="entry name" value="PFKB_KINASES_2"/>
    <property type="match status" value="1"/>
</dbReference>
<dbReference type="Gene3D" id="3.40.1190.20">
    <property type="match status" value="1"/>
</dbReference>
<dbReference type="UniPathway" id="UPA00704">
    <property type="reaction ID" value="UER00715"/>
</dbReference>
<keyword evidence="4 7" id="KW-0547">Nucleotide-binding</keyword>
<dbReference type="InterPro" id="IPR029056">
    <property type="entry name" value="Ribokinase-like"/>
</dbReference>
<accession>A0A224X967</accession>
<dbReference type="PIRSF" id="PIRSF000535">
    <property type="entry name" value="1PFK/6PFK/LacC"/>
    <property type="match status" value="1"/>
</dbReference>
<dbReference type="GO" id="GO:0005829">
    <property type="term" value="C:cytosol"/>
    <property type="evidence" value="ECO:0007669"/>
    <property type="project" value="TreeGrafter"/>
</dbReference>
<reference evidence="10" key="1">
    <citation type="submission" date="2017-08" db="EMBL/GenBank/DDBJ databases">
        <title>Draft genome sequence of Lactococcus sp. strain Rs-Y01, isolated from the gut of the lower termite Reticulitermes speratus.</title>
        <authorList>
            <person name="Ohkuma M."/>
            <person name="Yuki M."/>
        </authorList>
    </citation>
    <scope>NUCLEOTIDE SEQUENCE [LARGE SCALE GENOMIC DNA]</scope>
    <source>
        <strain evidence="10">Rs-Y01</strain>
    </source>
</reference>
<dbReference type="InterPro" id="IPR017583">
    <property type="entry name" value="Tagatose/fructose_Pkinase"/>
</dbReference>
<feature type="domain" description="Carbohydrate kinase PfkB" evidence="8">
    <location>
        <begin position="7"/>
        <end position="292"/>
    </location>
</feature>
<evidence type="ECO:0000256" key="7">
    <source>
        <dbReference type="PIRNR" id="PIRNR000535"/>
    </source>
</evidence>
<dbReference type="NCBIfam" id="TIGR03168">
    <property type="entry name" value="1-PFK"/>
    <property type="match status" value="1"/>
</dbReference>
<gene>
    <name evidence="9" type="ORF">RsY01_313</name>
</gene>
<dbReference type="PANTHER" id="PTHR46566:SF5">
    <property type="entry name" value="1-PHOSPHOFRUCTOKINASE"/>
    <property type="match status" value="1"/>
</dbReference>
<keyword evidence="6 7" id="KW-0067">ATP-binding</keyword>
<dbReference type="GO" id="GO:2001059">
    <property type="term" value="P:D-tagatose 6-phosphate catabolic process"/>
    <property type="evidence" value="ECO:0007669"/>
    <property type="project" value="UniProtKB-UniPathway"/>
</dbReference>
<comment type="similarity">
    <text evidence="1">Belongs to the carbohydrate kinase pfkB family.</text>
</comment>
<dbReference type="GO" id="GO:0008443">
    <property type="term" value="F:phosphofructokinase activity"/>
    <property type="evidence" value="ECO:0007669"/>
    <property type="project" value="TreeGrafter"/>
</dbReference>
<dbReference type="Proteomes" id="UP000218689">
    <property type="component" value="Unassembled WGS sequence"/>
</dbReference>
<dbReference type="InterPro" id="IPR011611">
    <property type="entry name" value="PfkB_dom"/>
</dbReference>
<keyword evidence="10" id="KW-1185">Reference proteome</keyword>
<dbReference type="InterPro" id="IPR002173">
    <property type="entry name" value="Carboh/pur_kinase_PfkB_CS"/>
</dbReference>
<dbReference type="GO" id="GO:0009024">
    <property type="term" value="F:tagatose-6-phosphate kinase activity"/>
    <property type="evidence" value="ECO:0007669"/>
    <property type="project" value="UniProtKB-EC"/>
</dbReference>
<dbReference type="GO" id="GO:0005988">
    <property type="term" value="P:lactose metabolic process"/>
    <property type="evidence" value="ECO:0007669"/>
    <property type="project" value="UniProtKB-KW"/>
</dbReference>
<comment type="caution">
    <text evidence="9">The sequence shown here is derived from an EMBL/GenBank/DDBJ whole genome shotgun (WGS) entry which is preliminary data.</text>
</comment>
<organism evidence="9 10">
    <name type="scientific">Pseudolactococcus reticulitermitis</name>
    <dbReference type="NCBI Taxonomy" id="2025039"/>
    <lineage>
        <taxon>Bacteria</taxon>
        <taxon>Bacillati</taxon>
        <taxon>Bacillota</taxon>
        <taxon>Bacilli</taxon>
        <taxon>Lactobacillales</taxon>
        <taxon>Streptococcaceae</taxon>
        <taxon>Pseudolactococcus</taxon>
    </lineage>
</organism>
<evidence type="ECO:0000256" key="1">
    <source>
        <dbReference type="ARBA" id="ARBA00005380"/>
    </source>
</evidence>
<evidence type="ECO:0000313" key="10">
    <source>
        <dbReference type="Proteomes" id="UP000218689"/>
    </source>
</evidence>
<dbReference type="EMBL" id="BEDT01000001">
    <property type="protein sequence ID" value="GAX46734.1"/>
    <property type="molecule type" value="Genomic_DNA"/>
</dbReference>
<evidence type="ECO:0000256" key="5">
    <source>
        <dbReference type="ARBA" id="ARBA00022777"/>
    </source>
</evidence>
<comment type="pathway">
    <text evidence="7">Carbohydrate metabolism; D-tagatose 6-phosphate degradation; D-glyceraldehyde 3-phosphate and glycerone phosphate from D-tagatose 6-phosphate: step 1/2.</text>
</comment>
<keyword evidence="3 7" id="KW-0423">Lactose metabolism</keyword>
<dbReference type="FunFam" id="3.40.1190.20:FF:000001">
    <property type="entry name" value="Phosphofructokinase"/>
    <property type="match status" value="1"/>
</dbReference>
<keyword evidence="5 9" id="KW-0418">Kinase</keyword>
<dbReference type="Pfam" id="PF00294">
    <property type="entry name" value="PfkB"/>
    <property type="match status" value="1"/>
</dbReference>
<comment type="similarity">
    <text evidence="7">Belongs to the carbohydrate kinase PfkB family. LacC subfamily.</text>
</comment>
<dbReference type="GO" id="GO:0044281">
    <property type="term" value="P:small molecule metabolic process"/>
    <property type="evidence" value="ECO:0007669"/>
    <property type="project" value="UniProtKB-ARBA"/>
</dbReference>
<dbReference type="AlphaFoldDB" id="A0A224X967"/>
<dbReference type="GO" id="GO:0005524">
    <property type="term" value="F:ATP binding"/>
    <property type="evidence" value="ECO:0007669"/>
    <property type="project" value="UniProtKB-KW"/>
</dbReference>
<sequence>MMIVTVTMNPSIDIAYPLADFKLDTVNRCEAARKTAGGKGLNVSRILHQLDEPLRATGLLGGALGEFIKRNLAEAGIAYTFSEIAQETRNCIAILHNGEQTEILESGPTVSEAELVNFHHILKDLLKEATVLAISGSLPKGAPTDFYNQLLDMAHDKHIPVVLDTSGASLLAAVQHAHQPYLIKPNAEEVASLLGISEITNLTELKNSLQSELLREIPVIVVSLGSDGALVKAGEKIYKVDIPKIEVKNPVGSGDSTVAGLVSGIYHKQPLTDYVKKAMVLGMLNAQEATTGYVNLANYDNFYRQIKVSEVES</sequence>
<evidence type="ECO:0000256" key="4">
    <source>
        <dbReference type="ARBA" id="ARBA00022741"/>
    </source>
</evidence>
<evidence type="ECO:0000313" key="9">
    <source>
        <dbReference type="EMBL" id="GAX46734.1"/>
    </source>
</evidence>
<keyword evidence="2 7" id="KW-0808">Transferase</keyword>
<dbReference type="PANTHER" id="PTHR46566">
    <property type="entry name" value="1-PHOSPHOFRUCTOKINASE-RELATED"/>
    <property type="match status" value="1"/>
</dbReference>
<dbReference type="GO" id="GO:0016052">
    <property type="term" value="P:carbohydrate catabolic process"/>
    <property type="evidence" value="ECO:0007669"/>
    <property type="project" value="UniProtKB-ARBA"/>
</dbReference>
<evidence type="ECO:0000256" key="3">
    <source>
        <dbReference type="ARBA" id="ARBA00022736"/>
    </source>
</evidence>
<protein>
    <recommendedName>
        <fullName evidence="7">Tagatose-6-phosphate kinase</fullName>
        <ecNumber evidence="7">2.7.1.144</ecNumber>
    </recommendedName>
</protein>
<evidence type="ECO:0000256" key="6">
    <source>
        <dbReference type="ARBA" id="ARBA00022840"/>
    </source>
</evidence>
<proteinExistence type="inferred from homology"/>
<dbReference type="SUPFAM" id="SSF53613">
    <property type="entry name" value="Ribokinase-like"/>
    <property type="match status" value="1"/>
</dbReference>
<dbReference type="CDD" id="cd01164">
    <property type="entry name" value="FruK_PfkB_like"/>
    <property type="match status" value="1"/>
</dbReference>
<comment type="catalytic activity">
    <reaction evidence="7">
        <text>D-tagatofuranose 6-phosphate + ATP = D-tagatofuranose 1,6-bisphosphate + ADP + H(+)</text>
        <dbReference type="Rhea" id="RHEA:12420"/>
        <dbReference type="ChEBI" id="CHEBI:15378"/>
        <dbReference type="ChEBI" id="CHEBI:30616"/>
        <dbReference type="ChEBI" id="CHEBI:58694"/>
        <dbReference type="ChEBI" id="CHEBI:58695"/>
        <dbReference type="ChEBI" id="CHEBI:456216"/>
        <dbReference type="EC" id="2.7.1.144"/>
    </reaction>
</comment>